<dbReference type="InterPro" id="IPR005269">
    <property type="entry name" value="LOG"/>
</dbReference>
<sequence>MRRRAAQAHINKINGDTTMSLKDKVPTLVDTAAQADIHAWRARESWRVFEIMAEFVEAAERLQPIQPAVSIFGSARTPQEHPYYKLTEQVARLLSDAGFSVISGGGPGIMEAANKGAFFGKSPSVGLNIQLPHEQSGNPYQDVSQSFRHFFARKVMFVKHATAYVVMPGGFGTLDELTEALTLIQTGKSRRIPIILVGSAFWGGMVDWFRNVLVTEKMIGPADMDLVQLIDDPKEIVDAIFKYYETRGFEMSPAEREMQFSL</sequence>
<comment type="catalytic activity">
    <reaction evidence="1">
        <text>AMP + H2O = D-ribose 5-phosphate + adenine</text>
        <dbReference type="Rhea" id="RHEA:20129"/>
        <dbReference type="ChEBI" id="CHEBI:15377"/>
        <dbReference type="ChEBI" id="CHEBI:16708"/>
        <dbReference type="ChEBI" id="CHEBI:78346"/>
        <dbReference type="ChEBI" id="CHEBI:456215"/>
        <dbReference type="EC" id="3.2.2.4"/>
    </reaction>
</comment>
<reference evidence="4" key="1">
    <citation type="journal article" date="2019" name="Int. J. Syst. Evol. Microbiol.">
        <title>The Global Catalogue of Microorganisms (GCM) 10K type strain sequencing project: providing services to taxonomists for standard genome sequencing and annotation.</title>
        <authorList>
            <consortium name="The Broad Institute Genomics Platform"/>
            <consortium name="The Broad Institute Genome Sequencing Center for Infectious Disease"/>
            <person name="Wu L."/>
            <person name="Ma J."/>
        </authorList>
    </citation>
    <scope>NUCLEOTIDE SEQUENCE [LARGE SCALE GENOMIC DNA]</scope>
    <source>
        <strain evidence="4">CGMCC 1.8859</strain>
    </source>
</reference>
<dbReference type="SUPFAM" id="SSF102405">
    <property type="entry name" value="MCP/YpsA-like"/>
    <property type="match status" value="1"/>
</dbReference>
<keyword evidence="2" id="KW-0203">Cytokinin biosynthesis</keyword>
<comment type="similarity">
    <text evidence="2">Belongs to the LOG family.</text>
</comment>
<dbReference type="EC" id="3.2.2.n1" evidence="2"/>
<evidence type="ECO:0000256" key="1">
    <source>
        <dbReference type="ARBA" id="ARBA00000274"/>
    </source>
</evidence>
<protein>
    <recommendedName>
        <fullName evidence="2">Cytokinin riboside 5'-monophosphate phosphoribohydrolase</fullName>
        <ecNumber evidence="2">3.2.2.n1</ecNumber>
    </recommendedName>
</protein>
<name>A0ABQ2PFG9_9NEIS</name>
<evidence type="ECO:0000313" key="4">
    <source>
        <dbReference type="Proteomes" id="UP000637267"/>
    </source>
</evidence>
<dbReference type="InterPro" id="IPR031100">
    <property type="entry name" value="LOG_fam"/>
</dbReference>
<keyword evidence="4" id="KW-1185">Reference proteome</keyword>
<organism evidence="3 4">
    <name type="scientific">Silvimonas iriomotensis</name>
    <dbReference type="NCBI Taxonomy" id="449662"/>
    <lineage>
        <taxon>Bacteria</taxon>
        <taxon>Pseudomonadati</taxon>
        <taxon>Pseudomonadota</taxon>
        <taxon>Betaproteobacteria</taxon>
        <taxon>Neisseriales</taxon>
        <taxon>Chitinibacteraceae</taxon>
        <taxon>Silvimonas</taxon>
    </lineage>
</organism>
<accession>A0ABQ2PFG9</accession>
<dbReference type="PANTHER" id="PTHR43393:SF2">
    <property type="entry name" value="CYTOKININ RIBOSIDE 5'-MONOPHOSPHATE PHOSPHORIBOHYDROLASE"/>
    <property type="match status" value="1"/>
</dbReference>
<evidence type="ECO:0000313" key="3">
    <source>
        <dbReference type="EMBL" id="GGP23925.1"/>
    </source>
</evidence>
<keyword evidence="2" id="KW-0378">Hydrolase</keyword>
<proteinExistence type="inferred from homology"/>
<dbReference type="Gene3D" id="3.40.50.450">
    <property type="match status" value="1"/>
</dbReference>
<comment type="caution">
    <text evidence="3">The sequence shown here is derived from an EMBL/GenBank/DDBJ whole genome shotgun (WGS) entry which is preliminary data.</text>
</comment>
<evidence type="ECO:0000256" key="2">
    <source>
        <dbReference type="RuleBase" id="RU363015"/>
    </source>
</evidence>
<gene>
    <name evidence="3" type="ORF">GCM10010970_39250</name>
</gene>
<dbReference type="Pfam" id="PF03641">
    <property type="entry name" value="Lysine_decarbox"/>
    <property type="match status" value="1"/>
</dbReference>
<dbReference type="Proteomes" id="UP000637267">
    <property type="component" value="Unassembled WGS sequence"/>
</dbReference>
<dbReference type="InterPro" id="IPR052341">
    <property type="entry name" value="LOG_family_nucleotidases"/>
</dbReference>
<dbReference type="PANTHER" id="PTHR43393">
    <property type="entry name" value="CYTOKININ RIBOSIDE 5'-MONOPHOSPHATE PHOSPHORIBOHYDROLASE"/>
    <property type="match status" value="1"/>
</dbReference>
<dbReference type="NCBIfam" id="TIGR00730">
    <property type="entry name" value="Rossman fold protein, TIGR00730 family"/>
    <property type="match status" value="1"/>
</dbReference>
<dbReference type="EMBL" id="BMLX01000008">
    <property type="protein sequence ID" value="GGP23925.1"/>
    <property type="molecule type" value="Genomic_DNA"/>
</dbReference>